<organism evidence="3 4">
    <name type="scientific">Eumeta variegata</name>
    <name type="common">Bagworm moth</name>
    <name type="synonym">Eumeta japonica</name>
    <dbReference type="NCBI Taxonomy" id="151549"/>
    <lineage>
        <taxon>Eukaryota</taxon>
        <taxon>Metazoa</taxon>
        <taxon>Ecdysozoa</taxon>
        <taxon>Arthropoda</taxon>
        <taxon>Hexapoda</taxon>
        <taxon>Insecta</taxon>
        <taxon>Pterygota</taxon>
        <taxon>Neoptera</taxon>
        <taxon>Endopterygota</taxon>
        <taxon>Lepidoptera</taxon>
        <taxon>Glossata</taxon>
        <taxon>Ditrysia</taxon>
        <taxon>Tineoidea</taxon>
        <taxon>Psychidae</taxon>
        <taxon>Oiketicinae</taxon>
        <taxon>Eumeta</taxon>
    </lineage>
</organism>
<feature type="compositionally biased region" description="Basic and acidic residues" evidence="1">
    <location>
        <begin position="219"/>
        <end position="230"/>
    </location>
</feature>
<evidence type="ECO:0000313" key="3">
    <source>
        <dbReference type="EMBL" id="GBP53014.1"/>
    </source>
</evidence>
<feature type="signal peptide" evidence="2">
    <location>
        <begin position="1"/>
        <end position="27"/>
    </location>
</feature>
<proteinExistence type="predicted"/>
<evidence type="ECO:0000256" key="2">
    <source>
        <dbReference type="SAM" id="SignalP"/>
    </source>
</evidence>
<protein>
    <submittedName>
        <fullName evidence="3">Uncharacterized protein</fullName>
    </submittedName>
</protein>
<comment type="caution">
    <text evidence="3">The sequence shown here is derived from an EMBL/GenBank/DDBJ whole genome shotgun (WGS) entry which is preliminary data.</text>
</comment>
<keyword evidence="4" id="KW-1185">Reference proteome</keyword>
<reference evidence="3 4" key="1">
    <citation type="journal article" date="2019" name="Commun. Biol.">
        <title>The bagworm genome reveals a unique fibroin gene that provides high tensile strength.</title>
        <authorList>
            <person name="Kono N."/>
            <person name="Nakamura H."/>
            <person name="Ohtoshi R."/>
            <person name="Tomita M."/>
            <person name="Numata K."/>
            <person name="Arakawa K."/>
        </authorList>
    </citation>
    <scope>NUCLEOTIDE SEQUENCE [LARGE SCALE GENOMIC DNA]</scope>
</reference>
<sequence length="541" mass="59539">MVRALFFIYRFSRIVLQVSIAVCGARAAGSRDRTPSPAAVVVPARHGSGHDSHPRPVSRPPSRRSTVMRSIKRHPAPPRREWSGPHERVAYQNLRENNSAEQPHYLVYSTSPVFSVSFYCGSVALWPTWLPRNNGPPAQLLIYHSLTEFKCEVAASAVAIRPVSESTGGPLPAHIVSSIWSRSIRHLVPFQEAGPYPFLRSTKSSTPRRCPSAGGGTADDSRLRRGDDGVTRSPGPAASGINMTRVEDASLDSPAVRIELVHEFARAESANVQKSLGAPTTWRVYMYILSKNTLEGIRAKGLTRPAAAISGVYRAPLSPRAPPSFLSSFPWRISWTQYIDTVIGIMACLRHRGARPLCRRRRPRRDSRRITKNKRRQGRVALAPSTCIGEVDADFSFCDSFIVSVDTASGAIHKLRKTIFSTFGPPEKYRDLIGTVPKKLEKCSAWFVFVDRSAPARGFTRVDLNEFIHLLDRSVSPSIPFPVTFLVLTLVSDSVSILDSDPVFDFSPSPTFDYDPSSASDSTPCSAIDFDSVAGHGSNLD</sequence>
<dbReference type="Proteomes" id="UP000299102">
    <property type="component" value="Unassembled WGS sequence"/>
</dbReference>
<evidence type="ECO:0000313" key="4">
    <source>
        <dbReference type="Proteomes" id="UP000299102"/>
    </source>
</evidence>
<dbReference type="EMBL" id="BGZK01000614">
    <property type="protein sequence ID" value="GBP53014.1"/>
    <property type="molecule type" value="Genomic_DNA"/>
</dbReference>
<feature type="chain" id="PRO_5020041587" evidence="2">
    <location>
        <begin position="28"/>
        <end position="541"/>
    </location>
</feature>
<keyword evidence="2" id="KW-0732">Signal</keyword>
<dbReference type="AlphaFoldDB" id="A0A4C1WSB7"/>
<evidence type="ECO:0000256" key="1">
    <source>
        <dbReference type="SAM" id="MobiDB-lite"/>
    </source>
</evidence>
<gene>
    <name evidence="3" type="ORF">EVAR_80976_1</name>
</gene>
<accession>A0A4C1WSB7</accession>
<name>A0A4C1WSB7_EUMVA</name>
<feature type="region of interest" description="Disordered" evidence="1">
    <location>
        <begin position="199"/>
        <end position="241"/>
    </location>
</feature>
<feature type="region of interest" description="Disordered" evidence="1">
    <location>
        <begin position="27"/>
        <end position="84"/>
    </location>
</feature>